<dbReference type="Pfam" id="PF01554">
    <property type="entry name" value="MatE"/>
    <property type="match status" value="2"/>
</dbReference>
<sequence>MSYHFQVRPQDKYKSRVCAPRNPCAPHLIHNWCKPRVCKRSHPCGVSPFSSVSHTRALDPRAMTASTSENTPLLGHQAQRQIPSSSSADRLTRASSSSRTFVDCSDYGSETETNYGSDSNTECPTDIEADLDVKAAYWQELRILTSSAIPVFGTYLLEYSLVMASVVSIGHISTEALAAITLGSMTANVSGFSVLQGLSAALDTMLPPAWTSPQPQLVGLWTQRMMFVALIALIPMFGIWFNAEAILLALKQDPEVARLAAVYLKWASLGLPAYAFNCISRRYFQCQGYFAVPTQIVVFVAPINIALNYLLVWGPDPLRLGFIGAPIATAISFNLISLLSFAYGVFLIPRTAWSPLSMKIFTNLGVLVRLGLAGVGQTATEWWAWELAGLAASLLGPVTLAAQSVLIVSSSCTYQAPYALSVATSVRIGNLLGEFKARRAAISARTALMMGLVMAAFMSTLFILLRRTIGRLFNDDEEVISLVASIIPLVALYQVFDFESAIASGVLRACGKQAISALYNVIGYYVIGVPLGILLAFPLKMDLFGIWIALTIALVWDASCGLWISLRTDWDKEISKVLERLEDDPEQNHKKSDPECPSI</sequence>
<comment type="similarity">
    <text evidence="2">Belongs to the multi antimicrobial extrusion (MATE) (TC 2.A.66.1) family.</text>
</comment>
<organism evidence="8 9">
    <name type="scientific">Hohenbuehelia grisea</name>
    <dbReference type="NCBI Taxonomy" id="104357"/>
    <lineage>
        <taxon>Eukaryota</taxon>
        <taxon>Fungi</taxon>
        <taxon>Dikarya</taxon>
        <taxon>Basidiomycota</taxon>
        <taxon>Agaricomycotina</taxon>
        <taxon>Agaricomycetes</taxon>
        <taxon>Agaricomycetidae</taxon>
        <taxon>Agaricales</taxon>
        <taxon>Pleurotineae</taxon>
        <taxon>Pleurotaceae</taxon>
        <taxon>Hohenbuehelia</taxon>
    </lineage>
</organism>
<dbReference type="InterPro" id="IPR002528">
    <property type="entry name" value="MATE_fam"/>
</dbReference>
<evidence type="ECO:0000313" key="9">
    <source>
        <dbReference type="Proteomes" id="UP001556367"/>
    </source>
</evidence>
<dbReference type="Proteomes" id="UP001556367">
    <property type="component" value="Unassembled WGS sequence"/>
</dbReference>
<evidence type="ECO:0000256" key="6">
    <source>
        <dbReference type="SAM" id="MobiDB-lite"/>
    </source>
</evidence>
<dbReference type="PANTHER" id="PTHR11206">
    <property type="entry name" value="MULTIDRUG RESISTANCE PROTEIN"/>
    <property type="match status" value="1"/>
</dbReference>
<reference evidence="9" key="1">
    <citation type="submission" date="2024-06" db="EMBL/GenBank/DDBJ databases">
        <title>Multi-omics analyses provide insights into the biosynthesis of the anticancer antibiotic pleurotin in Hohenbuehelia grisea.</title>
        <authorList>
            <person name="Weaver J.A."/>
            <person name="Alberti F."/>
        </authorList>
    </citation>
    <scope>NUCLEOTIDE SEQUENCE [LARGE SCALE GENOMIC DNA]</scope>
    <source>
        <strain evidence="9">T-177</strain>
    </source>
</reference>
<evidence type="ECO:0000256" key="5">
    <source>
        <dbReference type="ARBA" id="ARBA00023136"/>
    </source>
</evidence>
<dbReference type="CDD" id="cd13132">
    <property type="entry name" value="MATE_eukaryotic"/>
    <property type="match status" value="1"/>
</dbReference>
<feature type="transmembrane region" description="Helical" evidence="7">
    <location>
        <begin position="227"/>
        <end position="250"/>
    </location>
</feature>
<feature type="compositionally biased region" description="Polar residues" evidence="6">
    <location>
        <begin position="78"/>
        <end position="94"/>
    </location>
</feature>
<feature type="transmembrane region" description="Helical" evidence="7">
    <location>
        <begin position="288"/>
        <end position="311"/>
    </location>
</feature>
<gene>
    <name evidence="8" type="ORF">HGRIS_000389</name>
</gene>
<evidence type="ECO:0000256" key="2">
    <source>
        <dbReference type="ARBA" id="ARBA00010199"/>
    </source>
</evidence>
<proteinExistence type="inferred from homology"/>
<evidence type="ECO:0000256" key="4">
    <source>
        <dbReference type="ARBA" id="ARBA00022989"/>
    </source>
</evidence>
<evidence type="ECO:0008006" key="10">
    <source>
        <dbReference type="Google" id="ProtNLM"/>
    </source>
</evidence>
<feature type="transmembrane region" description="Helical" evidence="7">
    <location>
        <begin position="446"/>
        <end position="467"/>
    </location>
</feature>
<name>A0ABR3JR36_9AGAR</name>
<keyword evidence="3 7" id="KW-0812">Transmembrane</keyword>
<protein>
    <recommendedName>
        <fullName evidence="10">MATE efflux family protein</fullName>
    </recommendedName>
</protein>
<feature type="region of interest" description="Disordered" evidence="6">
    <location>
        <begin position="60"/>
        <end position="94"/>
    </location>
</feature>
<feature type="transmembrane region" description="Helical" evidence="7">
    <location>
        <begin position="543"/>
        <end position="566"/>
    </location>
</feature>
<keyword evidence="4 7" id="KW-1133">Transmembrane helix</keyword>
<feature type="transmembrane region" description="Helical" evidence="7">
    <location>
        <begin position="256"/>
        <end position="276"/>
    </location>
</feature>
<comment type="subcellular location">
    <subcellularLocation>
        <location evidence="1">Membrane</location>
        <topology evidence="1">Multi-pass membrane protein</topology>
    </subcellularLocation>
</comment>
<dbReference type="NCBIfam" id="TIGR00797">
    <property type="entry name" value="matE"/>
    <property type="match status" value="1"/>
</dbReference>
<evidence type="ECO:0000256" key="1">
    <source>
        <dbReference type="ARBA" id="ARBA00004141"/>
    </source>
</evidence>
<dbReference type="InterPro" id="IPR045069">
    <property type="entry name" value="MATE_euk"/>
</dbReference>
<evidence type="ECO:0000256" key="3">
    <source>
        <dbReference type="ARBA" id="ARBA00022692"/>
    </source>
</evidence>
<accession>A0ABR3JR36</accession>
<feature type="transmembrane region" description="Helical" evidence="7">
    <location>
        <begin position="323"/>
        <end position="348"/>
    </location>
</feature>
<evidence type="ECO:0000256" key="7">
    <source>
        <dbReference type="SAM" id="Phobius"/>
    </source>
</evidence>
<dbReference type="EMBL" id="JASNQZ010000004">
    <property type="protein sequence ID" value="KAL0958231.1"/>
    <property type="molecule type" value="Genomic_DNA"/>
</dbReference>
<feature type="transmembrane region" description="Helical" evidence="7">
    <location>
        <begin position="517"/>
        <end position="537"/>
    </location>
</feature>
<comment type="caution">
    <text evidence="8">The sequence shown here is derived from an EMBL/GenBank/DDBJ whole genome shotgun (WGS) entry which is preliminary data.</text>
</comment>
<keyword evidence="9" id="KW-1185">Reference proteome</keyword>
<evidence type="ECO:0000313" key="8">
    <source>
        <dbReference type="EMBL" id="KAL0958231.1"/>
    </source>
</evidence>
<feature type="transmembrane region" description="Helical" evidence="7">
    <location>
        <begin position="479"/>
        <end position="496"/>
    </location>
</feature>
<keyword evidence="5 7" id="KW-0472">Membrane</keyword>